<dbReference type="GeneID" id="54562532"/>
<reference evidence="1" key="1">
    <citation type="journal article" date="2020" name="Stud. Mycol.">
        <title>101 Dothideomycetes genomes: a test case for predicting lifestyles and emergence of pathogens.</title>
        <authorList>
            <person name="Haridas S."/>
            <person name="Albert R."/>
            <person name="Binder M."/>
            <person name="Bloem J."/>
            <person name="Labutti K."/>
            <person name="Salamov A."/>
            <person name="Andreopoulos B."/>
            <person name="Baker S."/>
            <person name="Barry K."/>
            <person name="Bills G."/>
            <person name="Bluhm B."/>
            <person name="Cannon C."/>
            <person name="Castanera R."/>
            <person name="Culley D."/>
            <person name="Daum C."/>
            <person name="Ezra D."/>
            <person name="Gonzalez J."/>
            <person name="Henrissat B."/>
            <person name="Kuo A."/>
            <person name="Liang C."/>
            <person name="Lipzen A."/>
            <person name="Lutzoni F."/>
            <person name="Magnuson J."/>
            <person name="Mondo S."/>
            <person name="Nolan M."/>
            <person name="Ohm R."/>
            <person name="Pangilinan J."/>
            <person name="Park H.-J."/>
            <person name="Ramirez L."/>
            <person name="Alfaro M."/>
            <person name="Sun H."/>
            <person name="Tritt A."/>
            <person name="Yoshinaga Y."/>
            <person name="Zwiers L.-H."/>
            <person name="Turgeon B."/>
            <person name="Goodwin S."/>
            <person name="Spatafora J."/>
            <person name="Crous P."/>
            <person name="Grigoriev I."/>
        </authorList>
    </citation>
    <scope>NUCLEOTIDE SEQUENCE</scope>
    <source>
        <strain evidence="1">ATCC 36951</strain>
    </source>
</reference>
<proteinExistence type="predicted"/>
<evidence type="ECO:0008006" key="3">
    <source>
        <dbReference type="Google" id="ProtNLM"/>
    </source>
</evidence>
<name>A0A6A6C0L5_ZASCE</name>
<dbReference type="Proteomes" id="UP000799537">
    <property type="component" value="Unassembled WGS sequence"/>
</dbReference>
<dbReference type="RefSeq" id="XP_033661483.1">
    <property type="nucleotide sequence ID" value="XM_033809260.1"/>
</dbReference>
<dbReference type="EMBL" id="ML993625">
    <property type="protein sequence ID" value="KAF2160594.1"/>
    <property type="molecule type" value="Genomic_DNA"/>
</dbReference>
<dbReference type="AlphaFoldDB" id="A0A6A6C0L5"/>
<sequence length="162" mass="18550">MASPTQAADTIVSNLESLSKLLITTTTLQDWTLQTTQGRLFLSHLTLDFHMAFSTFTDTETNIFQFFENHRQKFAEHPWFTIEPVSVYTDIDLGTNLATVYLNISVAETPNSRVDGYMQFQWAREADAWKNGDEDHSLHWAGGPPWRCYKIHMMRGTPALFG</sequence>
<organism evidence="1 2">
    <name type="scientific">Zasmidium cellare ATCC 36951</name>
    <dbReference type="NCBI Taxonomy" id="1080233"/>
    <lineage>
        <taxon>Eukaryota</taxon>
        <taxon>Fungi</taxon>
        <taxon>Dikarya</taxon>
        <taxon>Ascomycota</taxon>
        <taxon>Pezizomycotina</taxon>
        <taxon>Dothideomycetes</taxon>
        <taxon>Dothideomycetidae</taxon>
        <taxon>Mycosphaerellales</taxon>
        <taxon>Mycosphaerellaceae</taxon>
        <taxon>Zasmidium</taxon>
    </lineage>
</organism>
<evidence type="ECO:0000313" key="2">
    <source>
        <dbReference type="Proteomes" id="UP000799537"/>
    </source>
</evidence>
<accession>A0A6A6C0L5</accession>
<keyword evidence="2" id="KW-1185">Reference proteome</keyword>
<gene>
    <name evidence="1" type="ORF">M409DRAFT_28980</name>
</gene>
<evidence type="ECO:0000313" key="1">
    <source>
        <dbReference type="EMBL" id="KAF2160594.1"/>
    </source>
</evidence>
<protein>
    <recommendedName>
        <fullName evidence="3">SnoaL-like domain-containing protein</fullName>
    </recommendedName>
</protein>